<proteinExistence type="predicted"/>
<dbReference type="SUPFAM" id="SSF51294">
    <property type="entry name" value="Hedgehog/intein (Hint) domain"/>
    <property type="match status" value="1"/>
</dbReference>
<accession>A0A3D2SG13</accession>
<sequence>MITPQAIYHPLYNDKEKFIILITGGRGCETPTQEIIMSDLTIKQIKDIKVGDCVMGDDGTPRNVLATIKGRSEMFRVRQTSAEDYLVNDAHILSLKKSQASINQGRYNEFKEYTDMRVTDYLNRSNRFKEHFRGYKANSIPYEERLVELDPYLL</sequence>
<feature type="non-terminal residue" evidence="2">
    <location>
        <position position="154"/>
    </location>
</feature>
<dbReference type="Gene3D" id="2.170.16.10">
    <property type="entry name" value="Hedgehog/Intein (Hint) domain"/>
    <property type="match status" value="1"/>
</dbReference>
<protein>
    <recommendedName>
        <fullName evidence="1">Hom-end-associated Hint domain-containing protein</fullName>
    </recommendedName>
</protein>
<dbReference type="InterPro" id="IPR007868">
    <property type="entry name" value="Hom_end_hint"/>
</dbReference>
<dbReference type="Pfam" id="PF05203">
    <property type="entry name" value="Hom_end_hint"/>
    <property type="match status" value="1"/>
</dbReference>
<dbReference type="GO" id="GO:0030908">
    <property type="term" value="P:protein splicing"/>
    <property type="evidence" value="ECO:0007669"/>
    <property type="project" value="InterPro"/>
</dbReference>
<gene>
    <name evidence="2" type="ORF">DHW31_08385</name>
</gene>
<name>A0A3D2SG13_9BACE</name>
<evidence type="ECO:0000313" key="3">
    <source>
        <dbReference type="Proteomes" id="UP000263098"/>
    </source>
</evidence>
<evidence type="ECO:0000259" key="1">
    <source>
        <dbReference type="Pfam" id="PF05203"/>
    </source>
</evidence>
<dbReference type="Proteomes" id="UP000263098">
    <property type="component" value="Unassembled WGS sequence"/>
</dbReference>
<dbReference type="AlphaFoldDB" id="A0A3D2SG13"/>
<organism evidence="2 3">
    <name type="scientific">Bacteroides graminisolvens</name>
    <dbReference type="NCBI Taxonomy" id="477666"/>
    <lineage>
        <taxon>Bacteria</taxon>
        <taxon>Pseudomonadati</taxon>
        <taxon>Bacteroidota</taxon>
        <taxon>Bacteroidia</taxon>
        <taxon>Bacteroidales</taxon>
        <taxon>Bacteroidaceae</taxon>
        <taxon>Bacteroides</taxon>
    </lineage>
</organism>
<dbReference type="InterPro" id="IPR036844">
    <property type="entry name" value="Hint_dom_sf"/>
</dbReference>
<evidence type="ECO:0000313" key="2">
    <source>
        <dbReference type="EMBL" id="HCK24779.1"/>
    </source>
</evidence>
<dbReference type="EMBL" id="DPVG01000301">
    <property type="protein sequence ID" value="HCK24779.1"/>
    <property type="molecule type" value="Genomic_DNA"/>
</dbReference>
<comment type="caution">
    <text evidence="2">The sequence shown here is derived from an EMBL/GenBank/DDBJ whole genome shotgun (WGS) entry which is preliminary data.</text>
</comment>
<feature type="domain" description="Hom-end-associated Hint" evidence="1">
    <location>
        <begin position="32"/>
        <end position="120"/>
    </location>
</feature>
<reference evidence="2 3" key="1">
    <citation type="journal article" date="2018" name="Nat. Biotechnol.">
        <title>A standardized bacterial taxonomy based on genome phylogeny substantially revises the tree of life.</title>
        <authorList>
            <person name="Parks D.H."/>
            <person name="Chuvochina M."/>
            <person name="Waite D.W."/>
            <person name="Rinke C."/>
            <person name="Skarshewski A."/>
            <person name="Chaumeil P.A."/>
            <person name="Hugenholtz P."/>
        </authorList>
    </citation>
    <scope>NUCLEOTIDE SEQUENCE [LARGE SCALE GENOMIC DNA]</scope>
    <source>
        <strain evidence="2">UBA9667</strain>
    </source>
</reference>